<feature type="region of interest" description="Disordered" evidence="1">
    <location>
        <begin position="25"/>
        <end position="67"/>
    </location>
</feature>
<evidence type="ECO:0000313" key="3">
    <source>
        <dbReference type="EMBL" id="MBW80036.1"/>
    </source>
</evidence>
<sequence>MSGSNLRNLLLQLLWPAIIWPQSQPTHTATHTTQREMVARSDRGMLRRPRLYGRRQAPASGMRHRVD</sequence>
<dbReference type="EMBL" id="GGFL01015858">
    <property type="protein sequence ID" value="MBW80036.1"/>
    <property type="molecule type" value="Transcribed_RNA"/>
</dbReference>
<keyword evidence="2" id="KW-0732">Signal</keyword>
<feature type="chain" id="PRO_5014630386" evidence="2">
    <location>
        <begin position="26"/>
        <end position="67"/>
    </location>
</feature>
<evidence type="ECO:0000256" key="2">
    <source>
        <dbReference type="SAM" id="SignalP"/>
    </source>
</evidence>
<reference evidence="3" key="1">
    <citation type="submission" date="2018-01" db="EMBL/GenBank/DDBJ databases">
        <title>An insight into the sialome of Amazonian anophelines.</title>
        <authorList>
            <person name="Ribeiro J.M."/>
            <person name="Scarpassa V."/>
            <person name="Calvo E."/>
        </authorList>
    </citation>
    <scope>NUCLEOTIDE SEQUENCE</scope>
</reference>
<feature type="signal peptide" evidence="2">
    <location>
        <begin position="1"/>
        <end position="25"/>
    </location>
</feature>
<protein>
    <submittedName>
        <fullName evidence="3">Putative secreted protein</fullName>
    </submittedName>
</protein>
<proteinExistence type="predicted"/>
<accession>A0A2M4DR65</accession>
<feature type="compositionally biased region" description="Basic and acidic residues" evidence="1">
    <location>
        <begin position="33"/>
        <end position="45"/>
    </location>
</feature>
<name>A0A2M4DR65_ANODA</name>
<organism evidence="3">
    <name type="scientific">Anopheles darlingi</name>
    <name type="common">Mosquito</name>
    <dbReference type="NCBI Taxonomy" id="43151"/>
    <lineage>
        <taxon>Eukaryota</taxon>
        <taxon>Metazoa</taxon>
        <taxon>Ecdysozoa</taxon>
        <taxon>Arthropoda</taxon>
        <taxon>Hexapoda</taxon>
        <taxon>Insecta</taxon>
        <taxon>Pterygota</taxon>
        <taxon>Neoptera</taxon>
        <taxon>Endopterygota</taxon>
        <taxon>Diptera</taxon>
        <taxon>Nematocera</taxon>
        <taxon>Culicoidea</taxon>
        <taxon>Culicidae</taxon>
        <taxon>Anophelinae</taxon>
        <taxon>Anopheles</taxon>
    </lineage>
</organism>
<evidence type="ECO:0000256" key="1">
    <source>
        <dbReference type="SAM" id="MobiDB-lite"/>
    </source>
</evidence>
<dbReference type="AlphaFoldDB" id="A0A2M4DR65"/>